<name>A0AA94HSC0_DESDE</name>
<feature type="binding site" evidence="2">
    <location>
        <position position="279"/>
    </location>
    <ligand>
        <name>Zn(2+)</name>
        <dbReference type="ChEBI" id="CHEBI:29105"/>
        <label>2</label>
    </ligand>
</feature>
<dbReference type="PANTHER" id="PTHR11807">
    <property type="entry name" value="ATPASES OF THE PP SUPERFAMILY-RELATED"/>
    <property type="match status" value="1"/>
</dbReference>
<organism evidence="6 7">
    <name type="scientific">Desulfovibrio desulfuricans</name>
    <dbReference type="NCBI Taxonomy" id="876"/>
    <lineage>
        <taxon>Bacteria</taxon>
        <taxon>Pseudomonadati</taxon>
        <taxon>Thermodesulfobacteriota</taxon>
        <taxon>Desulfovibrionia</taxon>
        <taxon>Desulfovibrionales</taxon>
        <taxon>Desulfovibrionaceae</taxon>
        <taxon>Desulfovibrio</taxon>
    </lineage>
</organism>
<feature type="binding site" evidence="3">
    <location>
        <begin position="53"/>
        <end position="55"/>
    </location>
    <ligand>
        <name>ATP</name>
        <dbReference type="ChEBI" id="CHEBI:30616"/>
    </ligand>
</feature>
<feature type="binding site" evidence="2">
    <location>
        <position position="289"/>
    </location>
    <ligand>
        <name>Zn(2+)</name>
        <dbReference type="ChEBI" id="CHEBI:29105"/>
        <label>2</label>
    </ligand>
</feature>
<protein>
    <submittedName>
        <fullName evidence="6">TIGR00269 family protein</fullName>
    </submittedName>
</protein>
<dbReference type="InterPro" id="IPR035107">
    <property type="entry name" value="tRNA_thiolation_TtcA_Ctu1"/>
</dbReference>
<dbReference type="GO" id="GO:0005524">
    <property type="term" value="F:ATP binding"/>
    <property type="evidence" value="ECO:0007669"/>
    <property type="project" value="UniProtKB-KW"/>
</dbReference>
<dbReference type="SUPFAM" id="SSF52402">
    <property type="entry name" value="Adenine nucleotide alpha hydrolases-like"/>
    <property type="match status" value="1"/>
</dbReference>
<dbReference type="AlphaFoldDB" id="A0AA94HSC0"/>
<feature type="binding site" evidence="2">
    <location>
        <position position="6"/>
    </location>
    <ligand>
        <name>Zn(2+)</name>
        <dbReference type="ChEBI" id="CHEBI:29105"/>
        <label>1</label>
    </ligand>
</feature>
<evidence type="ECO:0000256" key="2">
    <source>
        <dbReference type="PIRSR" id="PIRSR004976-50"/>
    </source>
</evidence>
<feature type="domain" description="2-thiouridine synthetase TtuA-like N-terminal LIM" evidence="5">
    <location>
        <begin position="2"/>
        <end position="26"/>
    </location>
</feature>
<feature type="binding site" evidence="2">
    <location>
        <position position="292"/>
    </location>
    <ligand>
        <name>Zn(2+)</name>
        <dbReference type="ChEBI" id="CHEBI:29105"/>
        <label>2</label>
    </ligand>
</feature>
<dbReference type="Pfam" id="PF01171">
    <property type="entry name" value="ATP_bind_3"/>
    <property type="match status" value="1"/>
</dbReference>
<feature type="binding site" evidence="2">
    <location>
        <position position="25"/>
    </location>
    <ligand>
        <name>Zn(2+)</name>
        <dbReference type="ChEBI" id="CHEBI:29105"/>
        <label>1</label>
    </ligand>
</feature>
<evidence type="ECO:0000256" key="3">
    <source>
        <dbReference type="PIRSR" id="PIRSR004976-51"/>
    </source>
</evidence>
<dbReference type="Pfam" id="PF22082">
    <property type="entry name" value="TtuA_LIM_N"/>
    <property type="match status" value="1"/>
</dbReference>
<feature type="binding site" evidence="2">
    <location>
        <position position="276"/>
    </location>
    <ligand>
        <name>Zn(2+)</name>
        <dbReference type="ChEBI" id="CHEBI:29105"/>
        <label>2</label>
    </ligand>
</feature>
<dbReference type="PIRSF" id="PIRSF004976">
    <property type="entry name" value="ATPase_YdaO"/>
    <property type="match status" value="1"/>
</dbReference>
<comment type="caution">
    <text evidence="6">The sequence shown here is derived from an EMBL/GenBank/DDBJ whole genome shotgun (WGS) entry which is preliminary data.</text>
</comment>
<reference evidence="7" key="1">
    <citation type="submission" date="2016-11" db="EMBL/GenBank/DDBJ databases">
        <authorList>
            <person name="Jaros S."/>
            <person name="Januszkiewicz K."/>
            <person name="Wedrychowicz H."/>
        </authorList>
    </citation>
    <scope>NUCLEOTIDE SEQUENCE [LARGE SCALE GENOMIC DNA]</scope>
    <source>
        <strain evidence="7">DSM 7057</strain>
    </source>
</reference>
<dbReference type="PANTHER" id="PTHR11807:SF27">
    <property type="entry name" value="TRNA-5-METHYLURIDINE(54) 2-SULFURTRANSFERASE"/>
    <property type="match status" value="1"/>
</dbReference>
<dbReference type="GO" id="GO:0002143">
    <property type="term" value="P:tRNA wobble position uridine thiolation"/>
    <property type="evidence" value="ECO:0007669"/>
    <property type="project" value="TreeGrafter"/>
</dbReference>
<keyword evidence="2" id="KW-0862">Zinc</keyword>
<feature type="binding site" evidence="3">
    <location>
        <position position="155"/>
    </location>
    <ligand>
        <name>ATP</name>
        <dbReference type="ChEBI" id="CHEBI:30616"/>
    </ligand>
</feature>
<feature type="binding site" evidence="2">
    <location>
        <position position="22"/>
    </location>
    <ligand>
        <name>Zn(2+)</name>
        <dbReference type="ChEBI" id="CHEBI:29105"/>
        <label>1</label>
    </ligand>
</feature>
<dbReference type="InterPro" id="IPR011063">
    <property type="entry name" value="TilS/TtcA_N"/>
</dbReference>
<proteinExistence type="predicted"/>
<accession>A0AA94HSC0</accession>
<dbReference type="Proteomes" id="UP000182680">
    <property type="component" value="Unassembled WGS sequence"/>
</dbReference>
<keyword evidence="2" id="KW-0479">Metal-binding</keyword>
<evidence type="ECO:0000259" key="4">
    <source>
        <dbReference type="Pfam" id="PF01171"/>
    </source>
</evidence>
<dbReference type="EMBL" id="FPIW01000017">
    <property type="protein sequence ID" value="SFW42195.1"/>
    <property type="molecule type" value="Genomic_DNA"/>
</dbReference>
<keyword evidence="3" id="KW-0067">ATP-binding</keyword>
<feature type="binding site" evidence="3">
    <location>
        <position position="79"/>
    </location>
    <ligand>
        <name>ATP</name>
        <dbReference type="ChEBI" id="CHEBI:30616"/>
    </ligand>
</feature>
<feature type="binding site" evidence="2">
    <location>
        <position position="3"/>
    </location>
    <ligand>
        <name>Zn(2+)</name>
        <dbReference type="ChEBI" id="CHEBI:29105"/>
        <label>1</label>
    </ligand>
</feature>
<keyword evidence="1" id="KW-0808">Transferase</keyword>
<dbReference type="Gene3D" id="3.40.50.620">
    <property type="entry name" value="HUPs"/>
    <property type="match status" value="1"/>
</dbReference>
<feature type="binding site" evidence="3">
    <location>
        <position position="59"/>
    </location>
    <ligand>
        <name>ATP</name>
        <dbReference type="ChEBI" id="CHEBI:30616"/>
    </ligand>
</feature>
<keyword evidence="3" id="KW-0547">Nucleotide-binding</keyword>
<evidence type="ECO:0000256" key="1">
    <source>
        <dbReference type="ARBA" id="ARBA00022679"/>
    </source>
</evidence>
<feature type="domain" description="tRNA(Ile)-lysidine/2-thiocytidine synthase N-terminal" evidence="4">
    <location>
        <begin position="50"/>
        <end position="171"/>
    </location>
</feature>
<dbReference type="RefSeq" id="WP_015939278.1">
    <property type="nucleotide sequence ID" value="NZ_FPIW01000017.1"/>
</dbReference>
<dbReference type="GO" id="GO:0046872">
    <property type="term" value="F:metal ion binding"/>
    <property type="evidence" value="ECO:0007669"/>
    <property type="project" value="UniProtKB-KW"/>
</dbReference>
<evidence type="ECO:0000313" key="6">
    <source>
        <dbReference type="EMBL" id="SFW42195.1"/>
    </source>
</evidence>
<sequence>MKCKICKAEAAVALRSHNAAFCPDCYKDFFSRQVTRGIEGQKLFTRDERVLVALSGGKDSLALMLELSRQGYNVTGLHIDLGIPVSSAAARGVVERFCAKHGLKLMIREMAAEGLAIPAVKARLNRPVCSACGKIKRHFFNKVALDEGFDALATGHNLDDEVARLFSNTLRWDTAYLSDQGPRLDSEHGFSRKVKPLWRLTEFETANYAFLMGIENHYAPCPYSPGASFTTLKGLLQNLEAAMPGRKLDFYQGFLARGRPVFARREAEEGVTLAPCTLCGYPTSSGDTCGVCRIRAALSGDSA</sequence>
<gene>
    <name evidence="6" type="ORF">SAMN02910291_01237</name>
</gene>
<dbReference type="InterPro" id="IPR014729">
    <property type="entry name" value="Rossmann-like_a/b/a_fold"/>
</dbReference>
<evidence type="ECO:0000259" key="5">
    <source>
        <dbReference type="Pfam" id="PF22082"/>
    </source>
</evidence>
<dbReference type="OMA" id="KPVRGIC"/>
<dbReference type="GO" id="GO:0016740">
    <property type="term" value="F:transferase activity"/>
    <property type="evidence" value="ECO:0007669"/>
    <property type="project" value="UniProtKB-KW"/>
</dbReference>
<dbReference type="InterPro" id="IPR054306">
    <property type="entry name" value="TtuA-like_LIM_N"/>
</dbReference>
<feature type="binding site" evidence="3">
    <location>
        <position position="160"/>
    </location>
    <ligand>
        <name>ATP</name>
        <dbReference type="ChEBI" id="CHEBI:30616"/>
    </ligand>
</feature>
<dbReference type="GO" id="GO:0000049">
    <property type="term" value="F:tRNA binding"/>
    <property type="evidence" value="ECO:0007669"/>
    <property type="project" value="TreeGrafter"/>
</dbReference>
<evidence type="ECO:0000313" key="7">
    <source>
        <dbReference type="Proteomes" id="UP000182680"/>
    </source>
</evidence>
<dbReference type="GO" id="GO:0002144">
    <property type="term" value="C:cytosolic tRNA wobble base thiouridylase complex"/>
    <property type="evidence" value="ECO:0007669"/>
    <property type="project" value="TreeGrafter"/>
</dbReference>